<keyword evidence="3" id="KW-1185">Reference proteome</keyword>
<sequence length="252" mass="27332">MRAGSGATSKASNFRSRCLKFHNFVPADPASHHGGPESSRLQEQHGTKKITVASTSWLSAGRLTTYPSQSPQCILLPETGSDAFERPPISHYLQPHPVGGIVPASRAPSVLPQTPVSAPSPPLAGNLLTLLRPPPFAPTTHLTPEVTITPILGLDPDLRGSSDNIANGGASIGGDDDAADICLRKRKSEDVRRLLNLKISRKDVQKTQRDEQPLDLSLRRESPEETSGCDEDIQIVGFEVGFHHLRWRLVVR</sequence>
<organism evidence="2 3">
    <name type="scientific">Tropilaelaps mercedesae</name>
    <dbReference type="NCBI Taxonomy" id="418985"/>
    <lineage>
        <taxon>Eukaryota</taxon>
        <taxon>Metazoa</taxon>
        <taxon>Ecdysozoa</taxon>
        <taxon>Arthropoda</taxon>
        <taxon>Chelicerata</taxon>
        <taxon>Arachnida</taxon>
        <taxon>Acari</taxon>
        <taxon>Parasitiformes</taxon>
        <taxon>Mesostigmata</taxon>
        <taxon>Gamasina</taxon>
        <taxon>Dermanyssoidea</taxon>
        <taxon>Laelapidae</taxon>
        <taxon>Tropilaelaps</taxon>
    </lineage>
</organism>
<evidence type="ECO:0000256" key="1">
    <source>
        <dbReference type="SAM" id="MobiDB-lite"/>
    </source>
</evidence>
<feature type="compositionally biased region" description="Basic and acidic residues" evidence="1">
    <location>
        <begin position="30"/>
        <end position="45"/>
    </location>
</feature>
<dbReference type="EMBL" id="MNPL01009490">
    <property type="protein sequence ID" value="OQR73701.1"/>
    <property type="molecule type" value="Genomic_DNA"/>
</dbReference>
<name>A0A1V9XJT8_9ACAR</name>
<evidence type="ECO:0000313" key="3">
    <source>
        <dbReference type="Proteomes" id="UP000192247"/>
    </source>
</evidence>
<feature type="region of interest" description="Disordered" evidence="1">
    <location>
        <begin position="25"/>
        <end position="45"/>
    </location>
</feature>
<comment type="caution">
    <text evidence="2">The sequence shown here is derived from an EMBL/GenBank/DDBJ whole genome shotgun (WGS) entry which is preliminary data.</text>
</comment>
<dbReference type="OrthoDB" id="10499708at2759"/>
<feature type="compositionally biased region" description="Basic and acidic residues" evidence="1">
    <location>
        <begin position="203"/>
        <end position="223"/>
    </location>
</feature>
<accession>A0A1V9XJT8</accession>
<proteinExistence type="predicted"/>
<dbReference type="AlphaFoldDB" id="A0A1V9XJT8"/>
<dbReference type="InParanoid" id="A0A1V9XJT8"/>
<feature type="region of interest" description="Disordered" evidence="1">
    <location>
        <begin position="203"/>
        <end position="226"/>
    </location>
</feature>
<dbReference type="Proteomes" id="UP000192247">
    <property type="component" value="Unassembled WGS sequence"/>
</dbReference>
<evidence type="ECO:0000313" key="2">
    <source>
        <dbReference type="EMBL" id="OQR73701.1"/>
    </source>
</evidence>
<gene>
    <name evidence="2" type="ORF">BIW11_03526</name>
</gene>
<protein>
    <submittedName>
        <fullName evidence="2">Uncharacterized protein</fullName>
    </submittedName>
</protein>
<reference evidence="2 3" key="1">
    <citation type="journal article" date="2017" name="Gigascience">
        <title>Draft genome of the honey bee ectoparasitic mite, Tropilaelaps mercedesae, is shaped by the parasitic life history.</title>
        <authorList>
            <person name="Dong X."/>
            <person name="Armstrong S.D."/>
            <person name="Xia D."/>
            <person name="Makepeace B.L."/>
            <person name="Darby A.C."/>
            <person name="Kadowaki T."/>
        </authorList>
    </citation>
    <scope>NUCLEOTIDE SEQUENCE [LARGE SCALE GENOMIC DNA]</scope>
    <source>
        <strain evidence="2">Wuxi-XJTLU</strain>
    </source>
</reference>